<name>A0A846YJ91_9NOCA</name>
<sequence length="277" mass="28211">MSLIGDEVRVRPHRHRAAATAVEKARAAAGAAVAAGAIIGTASQIAPALAYAAPLLPGSGEKEAAEAEPAPPVAEEIAQPAEQSAAAHVAAPAPAPAPVQAAEIAAPAPVAAPFGLSNLPPEVAAPLAHAEQTLKQLHQQFAPAPVVRPVAGMVSSSYGSRWGAMHYGIDFADALGAPIKSVADGTVIEAGPASGFGMWVRVLHDDGTTGVYGHVNDIYVTQGQRVQAGEVIATVGNRGQSTGPHLHLEIWDQGGNKIDPMTWMASKGVPLEWGPSH</sequence>
<dbReference type="AlphaFoldDB" id="A0A846YJ91"/>
<dbReference type="InterPro" id="IPR050570">
    <property type="entry name" value="Cell_wall_metabolism_enzyme"/>
</dbReference>
<dbReference type="SUPFAM" id="SSF51261">
    <property type="entry name" value="Duplicated hybrid motif"/>
    <property type="match status" value="1"/>
</dbReference>
<evidence type="ECO:0000313" key="3">
    <source>
        <dbReference type="Proteomes" id="UP000570678"/>
    </source>
</evidence>
<dbReference type="Gene3D" id="2.70.70.10">
    <property type="entry name" value="Glucose Permease (Domain IIA)"/>
    <property type="match status" value="1"/>
</dbReference>
<dbReference type="EMBL" id="JAAXOT010000005">
    <property type="protein sequence ID" value="NKY56969.1"/>
    <property type="molecule type" value="Genomic_DNA"/>
</dbReference>
<dbReference type="InterPro" id="IPR011055">
    <property type="entry name" value="Dup_hybrid_motif"/>
</dbReference>
<reference evidence="2 3" key="1">
    <citation type="submission" date="2020-04" db="EMBL/GenBank/DDBJ databases">
        <title>MicrobeNet Type strains.</title>
        <authorList>
            <person name="Nicholson A.C."/>
        </authorList>
    </citation>
    <scope>NUCLEOTIDE SEQUENCE [LARGE SCALE GENOMIC DNA]</scope>
    <source>
        <strain evidence="2 3">JCM 3332</strain>
    </source>
</reference>
<proteinExistence type="predicted"/>
<dbReference type="GO" id="GO:0004222">
    <property type="term" value="F:metalloendopeptidase activity"/>
    <property type="evidence" value="ECO:0007669"/>
    <property type="project" value="TreeGrafter"/>
</dbReference>
<dbReference type="Pfam" id="PF01551">
    <property type="entry name" value="Peptidase_M23"/>
    <property type="match status" value="1"/>
</dbReference>
<organism evidence="2 3">
    <name type="scientific">Nocardia flavorosea</name>
    <dbReference type="NCBI Taxonomy" id="53429"/>
    <lineage>
        <taxon>Bacteria</taxon>
        <taxon>Bacillati</taxon>
        <taxon>Actinomycetota</taxon>
        <taxon>Actinomycetes</taxon>
        <taxon>Mycobacteriales</taxon>
        <taxon>Nocardiaceae</taxon>
        <taxon>Nocardia</taxon>
    </lineage>
</organism>
<dbReference type="PANTHER" id="PTHR21666">
    <property type="entry name" value="PEPTIDASE-RELATED"/>
    <property type="match status" value="1"/>
</dbReference>
<dbReference type="PANTHER" id="PTHR21666:SF270">
    <property type="entry name" value="MUREIN HYDROLASE ACTIVATOR ENVC"/>
    <property type="match status" value="1"/>
</dbReference>
<feature type="domain" description="M23ase beta-sheet core" evidence="1">
    <location>
        <begin position="165"/>
        <end position="260"/>
    </location>
</feature>
<protein>
    <submittedName>
        <fullName evidence="2">M23 family metallopeptidase</fullName>
    </submittedName>
</protein>
<evidence type="ECO:0000313" key="2">
    <source>
        <dbReference type="EMBL" id="NKY56969.1"/>
    </source>
</evidence>
<dbReference type="InterPro" id="IPR016047">
    <property type="entry name" value="M23ase_b-sheet_dom"/>
</dbReference>
<gene>
    <name evidence="2" type="ORF">HGA15_12545</name>
</gene>
<dbReference type="Proteomes" id="UP000570678">
    <property type="component" value="Unassembled WGS sequence"/>
</dbReference>
<comment type="caution">
    <text evidence="2">The sequence shown here is derived from an EMBL/GenBank/DDBJ whole genome shotgun (WGS) entry which is preliminary data.</text>
</comment>
<evidence type="ECO:0000259" key="1">
    <source>
        <dbReference type="Pfam" id="PF01551"/>
    </source>
</evidence>
<keyword evidence="3" id="KW-1185">Reference proteome</keyword>
<accession>A0A846YJ91</accession>
<dbReference type="CDD" id="cd12797">
    <property type="entry name" value="M23_peptidase"/>
    <property type="match status" value="1"/>
</dbReference>
<dbReference type="RefSeq" id="WP_062977080.1">
    <property type="nucleotide sequence ID" value="NZ_JAAXOT010000005.1"/>
</dbReference>